<feature type="region of interest" description="Disordered" evidence="10">
    <location>
        <begin position="1"/>
        <end position="22"/>
    </location>
</feature>
<dbReference type="InterPro" id="IPR015194">
    <property type="entry name" value="ISWI_HAND-dom"/>
</dbReference>
<dbReference type="AlphaFoldDB" id="F0YAG6"/>
<evidence type="ECO:0000256" key="6">
    <source>
        <dbReference type="ARBA" id="ARBA00022840"/>
    </source>
</evidence>
<evidence type="ECO:0000256" key="10">
    <source>
        <dbReference type="SAM" id="MobiDB-lite"/>
    </source>
</evidence>
<evidence type="ECO:0000256" key="7">
    <source>
        <dbReference type="ARBA" id="ARBA00022853"/>
    </source>
</evidence>
<feature type="compositionally biased region" description="Basic and acidic residues" evidence="10">
    <location>
        <begin position="994"/>
        <end position="1003"/>
    </location>
</feature>
<dbReference type="SUPFAM" id="SSF46689">
    <property type="entry name" value="Homeodomain-like"/>
    <property type="match status" value="2"/>
</dbReference>
<evidence type="ECO:0000256" key="4">
    <source>
        <dbReference type="ARBA" id="ARBA00022801"/>
    </source>
</evidence>
<dbReference type="Pfam" id="PF00176">
    <property type="entry name" value="SNF2-rel_dom"/>
    <property type="match status" value="1"/>
</dbReference>
<feature type="compositionally biased region" description="Basic residues" evidence="10">
    <location>
        <begin position="972"/>
        <end position="983"/>
    </location>
</feature>
<keyword evidence="7" id="KW-0156">Chromatin regulator</keyword>
<dbReference type="GO" id="GO:0034728">
    <property type="term" value="P:nucleosome organization"/>
    <property type="evidence" value="ECO:0007669"/>
    <property type="project" value="TreeGrafter"/>
</dbReference>
<gene>
    <name evidence="15" type="primary">RUV1</name>
    <name evidence="15" type="ORF">AURANDRAFT_26802</name>
</gene>
<dbReference type="GO" id="GO:0140658">
    <property type="term" value="F:ATP-dependent chromatin remodeler activity"/>
    <property type="evidence" value="ECO:0007669"/>
    <property type="project" value="TreeGrafter"/>
</dbReference>
<dbReference type="GeneID" id="20220260"/>
<dbReference type="GO" id="GO:0031491">
    <property type="term" value="F:nucleosome binding"/>
    <property type="evidence" value="ECO:0007669"/>
    <property type="project" value="InterPro"/>
</dbReference>
<evidence type="ECO:0000256" key="1">
    <source>
        <dbReference type="ARBA" id="ARBA00004123"/>
    </source>
</evidence>
<evidence type="ECO:0000313" key="15">
    <source>
        <dbReference type="EMBL" id="EGB07927.1"/>
    </source>
</evidence>
<evidence type="ECO:0000313" key="16">
    <source>
        <dbReference type="Proteomes" id="UP000002729"/>
    </source>
</evidence>
<dbReference type="PANTHER" id="PTHR45623">
    <property type="entry name" value="CHROMODOMAIN-HELICASE-DNA-BINDING PROTEIN 3-RELATED-RELATED"/>
    <property type="match status" value="1"/>
</dbReference>
<dbReference type="Gene3D" id="1.10.10.60">
    <property type="entry name" value="Homeodomain-like"/>
    <property type="match status" value="2"/>
</dbReference>
<feature type="domain" description="SANT" evidence="14">
    <location>
        <begin position="778"/>
        <end position="833"/>
    </location>
</feature>
<reference evidence="15 16" key="1">
    <citation type="journal article" date="2011" name="Proc. Natl. Acad. Sci. U.S.A.">
        <title>Niche of harmful alga Aureococcus anophagefferens revealed through ecogenomics.</title>
        <authorList>
            <person name="Gobler C.J."/>
            <person name="Berry D.L."/>
            <person name="Dyhrman S.T."/>
            <person name="Wilhelm S.W."/>
            <person name="Salamov A."/>
            <person name="Lobanov A.V."/>
            <person name="Zhang Y."/>
            <person name="Collier J.L."/>
            <person name="Wurch L.L."/>
            <person name="Kustka A.B."/>
            <person name="Dill B.D."/>
            <person name="Shah M."/>
            <person name="VerBerkmoes N.C."/>
            <person name="Kuo A."/>
            <person name="Terry A."/>
            <person name="Pangilinan J."/>
            <person name="Lindquist E.A."/>
            <person name="Lucas S."/>
            <person name="Paulsen I.T."/>
            <person name="Hattenrath-Lehmann T.K."/>
            <person name="Talmage S.C."/>
            <person name="Walker E.A."/>
            <person name="Koch F."/>
            <person name="Burson A.M."/>
            <person name="Marcoval M.A."/>
            <person name="Tang Y.Z."/>
            <person name="Lecleir G.R."/>
            <person name="Coyne K.J."/>
            <person name="Berg G.M."/>
            <person name="Bertrand E.M."/>
            <person name="Saito M.A."/>
            <person name="Gladyshev V.N."/>
            <person name="Grigoriev I.V."/>
        </authorList>
    </citation>
    <scope>NUCLEOTIDE SEQUENCE [LARGE SCALE GENOMIC DNA]</scope>
    <source>
        <strain evidence="16">CCMP 1984</strain>
    </source>
</reference>
<evidence type="ECO:0000256" key="8">
    <source>
        <dbReference type="ARBA" id="ARBA00023125"/>
    </source>
</evidence>
<proteinExistence type="inferred from homology"/>
<dbReference type="Pfam" id="PF09111">
    <property type="entry name" value="SLIDE"/>
    <property type="match status" value="1"/>
</dbReference>
<evidence type="ECO:0000256" key="3">
    <source>
        <dbReference type="ARBA" id="ARBA00022741"/>
    </source>
</evidence>
<dbReference type="CDD" id="cd18793">
    <property type="entry name" value="SF2_C_SNF"/>
    <property type="match status" value="1"/>
</dbReference>
<dbReference type="InParanoid" id="F0YAG6"/>
<dbReference type="EMBL" id="GL833129">
    <property type="protein sequence ID" value="EGB07927.1"/>
    <property type="molecule type" value="Genomic_DNA"/>
</dbReference>
<dbReference type="OMA" id="VHDYQFF"/>
<dbReference type="InterPro" id="IPR014001">
    <property type="entry name" value="Helicase_ATP-bd"/>
</dbReference>
<protein>
    <submittedName>
        <fullName evidence="15">Uncharacterized protein RUV1</fullName>
    </submittedName>
</protein>
<keyword evidence="6" id="KW-0067">ATP-binding</keyword>
<organism evidence="16">
    <name type="scientific">Aureococcus anophagefferens</name>
    <name type="common">Harmful bloom alga</name>
    <dbReference type="NCBI Taxonomy" id="44056"/>
    <lineage>
        <taxon>Eukaryota</taxon>
        <taxon>Sar</taxon>
        <taxon>Stramenopiles</taxon>
        <taxon>Ochrophyta</taxon>
        <taxon>Pelagophyceae</taxon>
        <taxon>Pelagomonadales</taxon>
        <taxon>Pelagomonadaceae</taxon>
        <taxon>Aureococcus</taxon>
    </lineage>
</organism>
<dbReference type="PROSITE" id="PS51293">
    <property type="entry name" value="SANT"/>
    <property type="match status" value="1"/>
</dbReference>
<dbReference type="FunFam" id="3.40.50.300:FF:000082">
    <property type="entry name" value="ISWI chromatin remodeling complex ATPase ISW1"/>
    <property type="match status" value="1"/>
</dbReference>
<dbReference type="Gene3D" id="3.40.50.300">
    <property type="entry name" value="P-loop containing nucleotide triphosphate hydrolases"/>
    <property type="match status" value="1"/>
</dbReference>
<dbReference type="InterPro" id="IPR038718">
    <property type="entry name" value="SNF2-like_sf"/>
</dbReference>
<comment type="subcellular location">
    <subcellularLocation>
        <location evidence="1">Nucleus</location>
    </subcellularLocation>
</comment>
<dbReference type="CDD" id="cd00167">
    <property type="entry name" value="SANT"/>
    <property type="match status" value="2"/>
</dbReference>
<feature type="domain" description="Helicase ATP-binding" evidence="12">
    <location>
        <begin position="139"/>
        <end position="304"/>
    </location>
</feature>
<dbReference type="GO" id="GO:0042393">
    <property type="term" value="F:histone binding"/>
    <property type="evidence" value="ECO:0007669"/>
    <property type="project" value="TreeGrafter"/>
</dbReference>
<keyword evidence="4" id="KW-0378">Hydrolase</keyword>
<dbReference type="InterPro" id="IPR001650">
    <property type="entry name" value="Helicase_C-like"/>
</dbReference>
<evidence type="ECO:0000256" key="2">
    <source>
        <dbReference type="ARBA" id="ARBA00009687"/>
    </source>
</evidence>
<keyword evidence="3" id="KW-0547">Nucleotide-binding</keyword>
<dbReference type="PROSITE" id="PS50090">
    <property type="entry name" value="MYB_LIKE"/>
    <property type="match status" value="1"/>
</dbReference>
<feature type="domain" description="Myb-like" evidence="11">
    <location>
        <begin position="888"/>
        <end position="943"/>
    </location>
</feature>
<dbReference type="GO" id="GO:0004386">
    <property type="term" value="F:helicase activity"/>
    <property type="evidence" value="ECO:0007669"/>
    <property type="project" value="UniProtKB-KW"/>
</dbReference>
<keyword evidence="16" id="KW-1185">Reference proteome</keyword>
<dbReference type="InterPro" id="IPR015195">
    <property type="entry name" value="SLIDE"/>
</dbReference>
<dbReference type="GO" id="GO:0003677">
    <property type="term" value="F:DNA binding"/>
    <property type="evidence" value="ECO:0007669"/>
    <property type="project" value="UniProtKB-KW"/>
</dbReference>
<evidence type="ECO:0000259" key="11">
    <source>
        <dbReference type="PROSITE" id="PS50090"/>
    </source>
</evidence>
<feature type="region of interest" description="Disordered" evidence="10">
    <location>
        <begin position="952"/>
        <end position="1012"/>
    </location>
</feature>
<dbReference type="PROSITE" id="PS51194">
    <property type="entry name" value="HELICASE_CTER"/>
    <property type="match status" value="1"/>
</dbReference>
<evidence type="ECO:0000256" key="9">
    <source>
        <dbReference type="ARBA" id="ARBA00023242"/>
    </source>
</evidence>
<name>F0YAG6_AURAN</name>
<dbReference type="eggNOG" id="KOG0385">
    <property type="taxonomic scope" value="Eukaryota"/>
</dbReference>
<keyword evidence="5" id="KW-0347">Helicase</keyword>
<feature type="compositionally biased region" description="Low complexity" evidence="10">
    <location>
        <begin position="958"/>
        <end position="971"/>
    </location>
</feature>
<dbReference type="InterPro" id="IPR001005">
    <property type="entry name" value="SANT/Myb"/>
</dbReference>
<dbReference type="GO" id="GO:0000785">
    <property type="term" value="C:chromatin"/>
    <property type="evidence" value="ECO:0007669"/>
    <property type="project" value="TreeGrafter"/>
</dbReference>
<dbReference type="InterPro" id="IPR036306">
    <property type="entry name" value="ISWI_HAND-dom_sf"/>
</dbReference>
<dbReference type="SUPFAM" id="SSF101224">
    <property type="entry name" value="HAND domain of the nucleosome remodeling ATPase ISWI"/>
    <property type="match status" value="1"/>
</dbReference>
<dbReference type="Pfam" id="PF09110">
    <property type="entry name" value="HAND"/>
    <property type="match status" value="1"/>
</dbReference>
<dbReference type="SMART" id="SM00490">
    <property type="entry name" value="HELICc"/>
    <property type="match status" value="1"/>
</dbReference>
<dbReference type="SMART" id="SM00717">
    <property type="entry name" value="SANT"/>
    <property type="match status" value="2"/>
</dbReference>
<dbReference type="Gene3D" id="3.40.50.10810">
    <property type="entry name" value="Tandem AAA-ATPase domain"/>
    <property type="match status" value="1"/>
</dbReference>
<dbReference type="InterPro" id="IPR049730">
    <property type="entry name" value="SNF2/RAD54-like_C"/>
</dbReference>
<dbReference type="FunFam" id="3.40.50.10810:FF:000005">
    <property type="entry name" value="Photoperiod-independent early flowering 1"/>
    <property type="match status" value="1"/>
</dbReference>
<dbReference type="GO" id="GO:0005524">
    <property type="term" value="F:ATP binding"/>
    <property type="evidence" value="ECO:0007669"/>
    <property type="project" value="UniProtKB-KW"/>
</dbReference>
<dbReference type="SMART" id="SM00487">
    <property type="entry name" value="DEXDc"/>
    <property type="match status" value="1"/>
</dbReference>
<dbReference type="Proteomes" id="UP000002729">
    <property type="component" value="Unassembled WGS sequence"/>
</dbReference>
<dbReference type="InterPro" id="IPR009057">
    <property type="entry name" value="Homeodomain-like_sf"/>
</dbReference>
<sequence>MGTRGGGGTVVAPPPKKAPKKQDAAFEAARAAQKERLANMKEFGTTMEGVDVQQQRDKRLNYLMAQSEVFSHFMEENSDGGFKRAKAKAGRTRMTESAEDANLMKTAQSKLRVTRVQTQPSIITAKMRPYQLEGLNWLVKLHDNGINGILADEMGLGKTLQSISLLAYLHETRGITGPHICIVPKSVTNNWMRELRKWCPTLRPVKLLGSKDERARVLREDLRPGTFDVLVTSYEGILKEKAGLMKIQWQYLLIDEAHRIKNPNSSLSKIVRLIPTQFRLLITGTPLQNNLNELWALLNFLLPDIFASEADFETWFSLGDADAKDNVVKKLHTVLRPFMLRRIKKDVEKDLPPKREVKLYIGMTEMQRLWYTKILSKDAHTLNALGGPDRVQLLNILMQLRKVCNHPYLFEGAEPGPPFMDGPHLWENTGKLVLMSKLLPKLMAQDSRVLIFSQMTRMLDILEDYMRLNQYKYCRIDGSTSGDDRDSQMDVFNAPGSEKFAFLLSTRAGGLGINLATADIVVLYDSDWNPQVDLQAMDRAHRIGQTKPVTVFRFVTEGTVEEKIIERADRKLFLDAAVIQQGRLAEQNAALGKNDLMAMVRFGADEIFASKAKTITDEDIDTLLKRGEERTQEQASKIQSDVQHNLANFSLTTMEEPEGSLFNFEGENYKGAKGGGGLMINLPQRERKRNYDVDEYFRDALRQGDKPAVAREPRKRRGPPMHDFQFFNRAELEVLLAKEDELAGKKHEARADEMEATLETAYELPVKEAVRKERLLKEGFGDWTRKDLRAFLNAMERHGRGDVDAVARETANETGKTDADVRRYHATFWKKHKDIADWERLVDKVEKGEKRLQRSQEIRSALADKVARHPKPWECLPINYGASRGKVWTEEEDAFLVNMMHTYGYGNWERIRVEIRNAWQFNFDWFFKSRNAQELNRRADLLIRLVEKENEDHRKDAPGAAPAGDAAPAPAKKGRKPAGRPKKRAAEAATGESPDAKQAKQEGGDAPMADAA</sequence>
<dbReference type="SUPFAM" id="SSF52540">
    <property type="entry name" value="P-loop containing nucleoside triphosphate hydrolases"/>
    <property type="match status" value="2"/>
</dbReference>
<dbReference type="KEGG" id="aaf:AURANDRAFT_26802"/>
<evidence type="ECO:0000259" key="12">
    <source>
        <dbReference type="PROSITE" id="PS51192"/>
    </source>
</evidence>
<evidence type="ECO:0000259" key="14">
    <source>
        <dbReference type="PROSITE" id="PS51293"/>
    </source>
</evidence>
<keyword evidence="9" id="KW-0539">Nucleus</keyword>
<accession>F0YAG6</accession>
<evidence type="ECO:0000256" key="5">
    <source>
        <dbReference type="ARBA" id="ARBA00022806"/>
    </source>
</evidence>
<dbReference type="FunCoup" id="F0YAG6">
    <property type="interactions" value="108"/>
</dbReference>
<dbReference type="GO" id="GO:0016887">
    <property type="term" value="F:ATP hydrolysis activity"/>
    <property type="evidence" value="ECO:0007669"/>
    <property type="project" value="TreeGrafter"/>
</dbReference>
<evidence type="ECO:0000259" key="13">
    <source>
        <dbReference type="PROSITE" id="PS51194"/>
    </source>
</evidence>
<keyword evidence="8" id="KW-0238">DNA-binding</keyword>
<dbReference type="PROSITE" id="PS51192">
    <property type="entry name" value="HELICASE_ATP_BIND_1"/>
    <property type="match status" value="1"/>
</dbReference>
<dbReference type="InterPro" id="IPR027417">
    <property type="entry name" value="P-loop_NTPase"/>
</dbReference>
<dbReference type="GO" id="GO:0005634">
    <property type="term" value="C:nucleus"/>
    <property type="evidence" value="ECO:0007669"/>
    <property type="project" value="UniProtKB-SubCell"/>
</dbReference>
<dbReference type="InterPro" id="IPR000330">
    <property type="entry name" value="SNF2_N"/>
</dbReference>
<comment type="similarity">
    <text evidence="2">Belongs to the SNF2/RAD54 helicase family. ISWI subfamily.</text>
</comment>
<feature type="domain" description="Helicase C-terminal" evidence="13">
    <location>
        <begin position="434"/>
        <end position="585"/>
    </location>
</feature>
<dbReference type="RefSeq" id="XP_009037300.1">
    <property type="nucleotide sequence ID" value="XM_009039052.1"/>
</dbReference>
<dbReference type="PANTHER" id="PTHR45623:SF49">
    <property type="entry name" value="SWI_SNF-RELATED MATRIX-ASSOCIATED ACTIN-DEPENDENT REGULATOR OF CHROMATIN SUBFAMILY A MEMBER 5"/>
    <property type="match status" value="1"/>
</dbReference>
<dbReference type="InterPro" id="IPR017884">
    <property type="entry name" value="SANT_dom"/>
</dbReference>
<dbReference type="OrthoDB" id="5857104at2759"/>
<dbReference type="Pfam" id="PF00271">
    <property type="entry name" value="Helicase_C"/>
    <property type="match status" value="1"/>
</dbReference>